<reference evidence="2 3" key="1">
    <citation type="submission" date="2018-03" db="EMBL/GenBank/DDBJ databases">
        <title>Genomic Encyclopedia of Type Strains, Phase III (KMG-III): the genomes of soil and plant-associated and newly described type strains.</title>
        <authorList>
            <person name="Whitman W."/>
        </authorList>
    </citation>
    <scope>NUCLEOTIDE SEQUENCE [LARGE SCALE GENOMIC DNA]</scope>
    <source>
        <strain evidence="2 3">CGMCC 1.12259</strain>
    </source>
</reference>
<keyword evidence="3" id="KW-1185">Reference proteome</keyword>
<dbReference type="OrthoDB" id="2735026at2"/>
<name>A0A2P8GML6_9BACL</name>
<evidence type="ECO:0000256" key="1">
    <source>
        <dbReference type="SAM" id="Phobius"/>
    </source>
</evidence>
<evidence type="ECO:0000313" key="2">
    <source>
        <dbReference type="EMBL" id="PSL35214.1"/>
    </source>
</evidence>
<organism evidence="2 3">
    <name type="scientific">Planomicrobium soli</name>
    <dbReference type="NCBI Taxonomy" id="1176648"/>
    <lineage>
        <taxon>Bacteria</taxon>
        <taxon>Bacillati</taxon>
        <taxon>Bacillota</taxon>
        <taxon>Bacilli</taxon>
        <taxon>Bacillales</taxon>
        <taxon>Caryophanaceae</taxon>
        <taxon>Planomicrobium</taxon>
    </lineage>
</organism>
<evidence type="ECO:0008006" key="4">
    <source>
        <dbReference type="Google" id="ProtNLM"/>
    </source>
</evidence>
<dbReference type="RefSeq" id="WP_106533890.1">
    <property type="nucleotide sequence ID" value="NZ_PYAT01000008.1"/>
</dbReference>
<keyword evidence="1" id="KW-0812">Transmembrane</keyword>
<feature type="transmembrane region" description="Helical" evidence="1">
    <location>
        <begin position="6"/>
        <end position="25"/>
    </location>
</feature>
<comment type="caution">
    <text evidence="2">The sequence shown here is derived from an EMBL/GenBank/DDBJ whole genome shotgun (WGS) entry which is preliminary data.</text>
</comment>
<gene>
    <name evidence="2" type="ORF">B0H99_108120</name>
</gene>
<accession>A0A2P8GML6</accession>
<proteinExistence type="predicted"/>
<sequence>MAFLIRILVLALIIYLIYRLVMYFTDPRRKLDAVITAKTYYLHDDTKNPRKNFFLAYKGVLFEGEKYTGAQENAFKVVSIFVWTHELKMLMEFTKEDFIFLENEIRKNYPDAAINWKNPIEQLMKKGG</sequence>
<protein>
    <recommendedName>
        <fullName evidence="4">Sigma-w pathway protein ysdB</fullName>
    </recommendedName>
</protein>
<evidence type="ECO:0000313" key="3">
    <source>
        <dbReference type="Proteomes" id="UP000242682"/>
    </source>
</evidence>
<keyword evidence="1" id="KW-0472">Membrane</keyword>
<keyword evidence="1" id="KW-1133">Transmembrane helix</keyword>
<dbReference type="Proteomes" id="UP000242682">
    <property type="component" value="Unassembled WGS sequence"/>
</dbReference>
<dbReference type="AlphaFoldDB" id="A0A2P8GML6"/>
<dbReference type="EMBL" id="PYAT01000008">
    <property type="protein sequence ID" value="PSL35214.1"/>
    <property type="molecule type" value="Genomic_DNA"/>
</dbReference>